<dbReference type="EMBL" id="CP049934">
    <property type="protein sequence ID" value="QIM15328.1"/>
    <property type="molecule type" value="Genomic_DNA"/>
</dbReference>
<feature type="transmembrane region" description="Helical" evidence="1">
    <location>
        <begin position="20"/>
        <end position="38"/>
    </location>
</feature>
<sequence length="84" mass="9253">MVTIGALMKPGLPPRWLRALATWIVIFPLVALGQWLMIGLPETVPLVLRAFMLTAVVVPVAVYAGVPLVLKVLLRLRPKRTELS</sequence>
<keyword evidence="1" id="KW-0812">Transmembrane</keyword>
<evidence type="ECO:0000256" key="1">
    <source>
        <dbReference type="SAM" id="Phobius"/>
    </source>
</evidence>
<evidence type="ECO:0000313" key="3">
    <source>
        <dbReference type="Proteomes" id="UP000501387"/>
    </source>
</evidence>
<gene>
    <name evidence="2" type="ORF">G7067_01110</name>
</gene>
<proteinExistence type="predicted"/>
<evidence type="ECO:0000313" key="2">
    <source>
        <dbReference type="EMBL" id="QIM15328.1"/>
    </source>
</evidence>
<protein>
    <submittedName>
        <fullName evidence="2">Uncharacterized protein</fullName>
    </submittedName>
</protein>
<keyword evidence="1" id="KW-1133">Transmembrane helix</keyword>
<reference evidence="2 3" key="1">
    <citation type="submission" date="2020-03" db="EMBL/GenBank/DDBJ databases">
        <title>Leucobacter sp. nov., isolated from beetles.</title>
        <authorList>
            <person name="Hyun D.-W."/>
            <person name="Bae J.-W."/>
        </authorList>
    </citation>
    <scope>NUCLEOTIDE SEQUENCE [LARGE SCALE GENOMIC DNA]</scope>
    <source>
        <strain evidence="2 3">HDW9B</strain>
    </source>
</reference>
<feature type="transmembrane region" description="Helical" evidence="1">
    <location>
        <begin position="50"/>
        <end position="74"/>
    </location>
</feature>
<organism evidence="2 3">
    <name type="scientific">Leucobacter insecticola</name>
    <dbReference type="NCBI Taxonomy" id="2714934"/>
    <lineage>
        <taxon>Bacteria</taxon>
        <taxon>Bacillati</taxon>
        <taxon>Actinomycetota</taxon>
        <taxon>Actinomycetes</taxon>
        <taxon>Micrococcales</taxon>
        <taxon>Microbacteriaceae</taxon>
        <taxon>Leucobacter</taxon>
    </lineage>
</organism>
<dbReference type="Proteomes" id="UP000501387">
    <property type="component" value="Chromosome"/>
</dbReference>
<dbReference type="AlphaFoldDB" id="A0A6G8FG35"/>
<dbReference type="RefSeq" id="WP_166321373.1">
    <property type="nucleotide sequence ID" value="NZ_CP049934.1"/>
</dbReference>
<name>A0A6G8FG35_9MICO</name>
<keyword evidence="3" id="KW-1185">Reference proteome</keyword>
<keyword evidence="1" id="KW-0472">Membrane</keyword>
<dbReference type="KEGG" id="lins:G7067_01110"/>
<accession>A0A6G8FG35</accession>